<sequence length="184" mass="20336">MDVTAEIADTGDTLVDGKPISNFLLDVIETHGISIADDDAGQASLRDGLQRLKHTQLAASECPLPDSTTPDYGGISIPAHYDYWACQSGYKHREHYARHDFCTKSPDAVFLGGTKANFRGACARHDLCMDASPGKYGGCNRKLHEDMETICTDRYAAYDVARYKCRDLRDTYWVVVTGTHLGQL</sequence>
<evidence type="ECO:0000313" key="1">
    <source>
        <dbReference type="EMBL" id="SFG20218.1"/>
    </source>
</evidence>
<dbReference type="GO" id="GO:0006644">
    <property type="term" value="P:phospholipid metabolic process"/>
    <property type="evidence" value="ECO:0007669"/>
    <property type="project" value="InterPro"/>
</dbReference>
<dbReference type="SUPFAM" id="SSF48619">
    <property type="entry name" value="Phospholipase A2, PLA2"/>
    <property type="match status" value="1"/>
</dbReference>
<dbReference type="Proteomes" id="UP000199065">
    <property type="component" value="Unassembled WGS sequence"/>
</dbReference>
<dbReference type="STRING" id="185761.SAMN05660282_00260"/>
<organism evidence="1 2">
    <name type="scientific">Corynebacterium spheniscorum</name>
    <dbReference type="NCBI Taxonomy" id="185761"/>
    <lineage>
        <taxon>Bacteria</taxon>
        <taxon>Bacillati</taxon>
        <taxon>Actinomycetota</taxon>
        <taxon>Actinomycetes</taxon>
        <taxon>Mycobacteriales</taxon>
        <taxon>Corynebacteriaceae</taxon>
        <taxon>Corynebacterium</taxon>
    </lineage>
</organism>
<dbReference type="EMBL" id="FOPJ01000001">
    <property type="protein sequence ID" value="SFG20218.1"/>
    <property type="molecule type" value="Genomic_DNA"/>
</dbReference>
<evidence type="ECO:0000313" key="2">
    <source>
        <dbReference type="Proteomes" id="UP000199065"/>
    </source>
</evidence>
<protein>
    <recommendedName>
        <fullName evidence="3">Phospholipase A2</fullName>
    </recommendedName>
</protein>
<reference evidence="1 2" key="1">
    <citation type="submission" date="2016-10" db="EMBL/GenBank/DDBJ databases">
        <authorList>
            <person name="de Groot N.N."/>
        </authorList>
    </citation>
    <scope>NUCLEOTIDE SEQUENCE [LARGE SCALE GENOMIC DNA]</scope>
    <source>
        <strain>J11</strain>
        <strain evidence="2">PG 39</strain>
    </source>
</reference>
<dbReference type="GO" id="GO:0004623">
    <property type="term" value="F:phospholipase A2 activity"/>
    <property type="evidence" value="ECO:0007669"/>
    <property type="project" value="InterPro"/>
</dbReference>
<dbReference type="AlphaFoldDB" id="A0A1I2PVZ4"/>
<keyword evidence="2" id="KW-1185">Reference proteome</keyword>
<evidence type="ECO:0008006" key="3">
    <source>
        <dbReference type="Google" id="ProtNLM"/>
    </source>
</evidence>
<accession>A0A1I2PVZ4</accession>
<dbReference type="GO" id="GO:0050482">
    <property type="term" value="P:arachidonate secretion"/>
    <property type="evidence" value="ECO:0007669"/>
    <property type="project" value="InterPro"/>
</dbReference>
<name>A0A1I2PVZ4_9CORY</name>
<gene>
    <name evidence="1" type="ORF">SAMN05660282_00260</name>
</gene>
<proteinExistence type="predicted"/>
<dbReference type="Gene3D" id="1.20.90.10">
    <property type="entry name" value="Phospholipase A2 domain"/>
    <property type="match status" value="1"/>
</dbReference>
<dbReference type="InterPro" id="IPR036444">
    <property type="entry name" value="PLipase_A2_dom_sf"/>
</dbReference>